<gene>
    <name evidence="1" type="ORF">U9M48_026628</name>
</gene>
<sequence>MPELRLRNRSRHTLFCSSYSSFFFCHVDMASSVIRDSSRGSHPPWGTLARHADRYVSSMEPNPTVKSAASTTFRFHTVVMTRNIRHVVANITKITASPGIAFPIISVSRNPTVTARHKNMRTQFTS</sequence>
<proteinExistence type="predicted"/>
<dbReference type="Proteomes" id="UP001341281">
    <property type="component" value="Chromosome 06"/>
</dbReference>
<name>A0AAQ3TT64_PASNO</name>
<dbReference type="AlphaFoldDB" id="A0AAQ3TT64"/>
<evidence type="ECO:0000313" key="1">
    <source>
        <dbReference type="EMBL" id="WVZ78994.1"/>
    </source>
</evidence>
<accession>A0AAQ3TT64</accession>
<feature type="non-terminal residue" evidence="1">
    <location>
        <position position="126"/>
    </location>
</feature>
<organism evidence="1 2">
    <name type="scientific">Paspalum notatum var. saurae</name>
    <dbReference type="NCBI Taxonomy" id="547442"/>
    <lineage>
        <taxon>Eukaryota</taxon>
        <taxon>Viridiplantae</taxon>
        <taxon>Streptophyta</taxon>
        <taxon>Embryophyta</taxon>
        <taxon>Tracheophyta</taxon>
        <taxon>Spermatophyta</taxon>
        <taxon>Magnoliopsida</taxon>
        <taxon>Liliopsida</taxon>
        <taxon>Poales</taxon>
        <taxon>Poaceae</taxon>
        <taxon>PACMAD clade</taxon>
        <taxon>Panicoideae</taxon>
        <taxon>Andropogonodae</taxon>
        <taxon>Paspaleae</taxon>
        <taxon>Paspalinae</taxon>
        <taxon>Paspalum</taxon>
    </lineage>
</organism>
<keyword evidence="2" id="KW-1185">Reference proteome</keyword>
<reference evidence="1 2" key="1">
    <citation type="submission" date="2024-02" db="EMBL/GenBank/DDBJ databases">
        <title>High-quality chromosome-scale genome assembly of Pensacola bahiagrass (Paspalum notatum Flugge var. saurae).</title>
        <authorList>
            <person name="Vega J.M."/>
            <person name="Podio M."/>
            <person name="Orjuela J."/>
            <person name="Siena L.A."/>
            <person name="Pessino S.C."/>
            <person name="Combes M.C."/>
            <person name="Mariac C."/>
            <person name="Albertini E."/>
            <person name="Pupilli F."/>
            <person name="Ortiz J.P.A."/>
            <person name="Leblanc O."/>
        </authorList>
    </citation>
    <scope>NUCLEOTIDE SEQUENCE [LARGE SCALE GENOMIC DNA]</scope>
    <source>
        <strain evidence="1">R1</strain>
        <tissue evidence="1">Leaf</tissue>
    </source>
</reference>
<evidence type="ECO:0000313" key="2">
    <source>
        <dbReference type="Proteomes" id="UP001341281"/>
    </source>
</evidence>
<protein>
    <submittedName>
        <fullName evidence="1">Uncharacterized protein</fullName>
    </submittedName>
</protein>
<dbReference type="EMBL" id="CP144750">
    <property type="protein sequence ID" value="WVZ78994.1"/>
    <property type="molecule type" value="Genomic_DNA"/>
</dbReference>